<protein>
    <submittedName>
        <fullName evidence="2">Jg9886 protein</fullName>
    </submittedName>
</protein>
<feature type="compositionally biased region" description="Pro residues" evidence="1">
    <location>
        <begin position="64"/>
        <end position="74"/>
    </location>
</feature>
<gene>
    <name evidence="2" type="primary">jg9886</name>
    <name evidence="2" type="ORF">PAEG_LOCUS13422</name>
</gene>
<keyword evidence="3" id="KW-1185">Reference proteome</keyword>
<organism evidence="2 3">
    <name type="scientific">Pararge aegeria aegeria</name>
    <dbReference type="NCBI Taxonomy" id="348720"/>
    <lineage>
        <taxon>Eukaryota</taxon>
        <taxon>Metazoa</taxon>
        <taxon>Ecdysozoa</taxon>
        <taxon>Arthropoda</taxon>
        <taxon>Hexapoda</taxon>
        <taxon>Insecta</taxon>
        <taxon>Pterygota</taxon>
        <taxon>Neoptera</taxon>
        <taxon>Endopterygota</taxon>
        <taxon>Lepidoptera</taxon>
        <taxon>Glossata</taxon>
        <taxon>Ditrysia</taxon>
        <taxon>Papilionoidea</taxon>
        <taxon>Nymphalidae</taxon>
        <taxon>Satyrinae</taxon>
        <taxon>Satyrini</taxon>
        <taxon>Parargina</taxon>
        <taxon>Pararge</taxon>
    </lineage>
</organism>
<feature type="region of interest" description="Disordered" evidence="1">
    <location>
        <begin position="57"/>
        <end position="112"/>
    </location>
</feature>
<name>A0A8S4REX1_9NEOP</name>
<dbReference type="EMBL" id="CAKXAJ010025159">
    <property type="protein sequence ID" value="CAH2235902.1"/>
    <property type="molecule type" value="Genomic_DNA"/>
</dbReference>
<dbReference type="Proteomes" id="UP000838756">
    <property type="component" value="Unassembled WGS sequence"/>
</dbReference>
<comment type="caution">
    <text evidence="2">The sequence shown here is derived from an EMBL/GenBank/DDBJ whole genome shotgun (WGS) entry which is preliminary data.</text>
</comment>
<evidence type="ECO:0000313" key="3">
    <source>
        <dbReference type="Proteomes" id="UP000838756"/>
    </source>
</evidence>
<proteinExistence type="predicted"/>
<sequence>MLKEEKNNATTTKVRSRRRKNVSKSGALGLVSYQTHISNPPVPASTHVIPFIRFDRTHTRAVHAPPPHLPPKPPPSHHHGPKDDENNPPTPQMNIKLDDDAASKLAHRRPPS</sequence>
<dbReference type="AlphaFoldDB" id="A0A8S4REX1"/>
<accession>A0A8S4REX1</accession>
<feature type="region of interest" description="Disordered" evidence="1">
    <location>
        <begin position="1"/>
        <end position="27"/>
    </location>
</feature>
<evidence type="ECO:0000313" key="2">
    <source>
        <dbReference type="EMBL" id="CAH2235902.1"/>
    </source>
</evidence>
<reference evidence="2" key="1">
    <citation type="submission" date="2022-03" db="EMBL/GenBank/DDBJ databases">
        <authorList>
            <person name="Lindestad O."/>
        </authorList>
    </citation>
    <scope>NUCLEOTIDE SEQUENCE</scope>
</reference>
<evidence type="ECO:0000256" key="1">
    <source>
        <dbReference type="SAM" id="MobiDB-lite"/>
    </source>
</evidence>